<evidence type="ECO:0000313" key="2">
    <source>
        <dbReference type="EMBL" id="KAK2104799.1"/>
    </source>
</evidence>
<reference evidence="2 3" key="1">
    <citation type="submission" date="2023-05" db="EMBL/GenBank/DDBJ databases">
        <title>B98-5 Cell Line De Novo Hybrid Assembly: An Optical Mapping Approach.</title>
        <authorList>
            <person name="Kananen K."/>
            <person name="Auerbach J.A."/>
            <person name="Kautto E."/>
            <person name="Blachly J.S."/>
        </authorList>
    </citation>
    <scope>NUCLEOTIDE SEQUENCE [LARGE SCALE GENOMIC DNA]</scope>
    <source>
        <strain evidence="2">B95-8</strain>
        <tissue evidence="2">Cell line</tissue>
    </source>
</reference>
<evidence type="ECO:0000256" key="1">
    <source>
        <dbReference type="SAM" id="MobiDB-lite"/>
    </source>
</evidence>
<dbReference type="Proteomes" id="UP001266305">
    <property type="component" value="Unassembled WGS sequence"/>
</dbReference>
<proteinExistence type="predicted"/>
<protein>
    <submittedName>
        <fullName evidence="2">Uncharacterized protein</fullName>
    </submittedName>
</protein>
<sequence length="56" mass="5988">MAEVPNARGPGTPGLRDPGRHTKDWNFILVGRGTRNIQGNTIGAVFEEESSGNHDG</sequence>
<accession>A0ABQ9V765</accession>
<comment type="caution">
    <text evidence="2">The sequence shown here is derived from an EMBL/GenBank/DDBJ whole genome shotgun (WGS) entry which is preliminary data.</text>
</comment>
<evidence type="ECO:0000313" key="3">
    <source>
        <dbReference type="Proteomes" id="UP001266305"/>
    </source>
</evidence>
<name>A0ABQ9V765_SAGOE</name>
<organism evidence="2 3">
    <name type="scientific">Saguinus oedipus</name>
    <name type="common">Cotton-top tamarin</name>
    <name type="synonym">Oedipomidas oedipus</name>
    <dbReference type="NCBI Taxonomy" id="9490"/>
    <lineage>
        <taxon>Eukaryota</taxon>
        <taxon>Metazoa</taxon>
        <taxon>Chordata</taxon>
        <taxon>Craniata</taxon>
        <taxon>Vertebrata</taxon>
        <taxon>Euteleostomi</taxon>
        <taxon>Mammalia</taxon>
        <taxon>Eutheria</taxon>
        <taxon>Euarchontoglires</taxon>
        <taxon>Primates</taxon>
        <taxon>Haplorrhini</taxon>
        <taxon>Platyrrhini</taxon>
        <taxon>Cebidae</taxon>
        <taxon>Callitrichinae</taxon>
        <taxon>Saguinus</taxon>
    </lineage>
</organism>
<dbReference type="EMBL" id="JASSZA010000008">
    <property type="protein sequence ID" value="KAK2104799.1"/>
    <property type="molecule type" value="Genomic_DNA"/>
</dbReference>
<keyword evidence="3" id="KW-1185">Reference proteome</keyword>
<feature type="region of interest" description="Disordered" evidence="1">
    <location>
        <begin position="1"/>
        <end position="23"/>
    </location>
</feature>
<gene>
    <name evidence="2" type="ORF">P7K49_018655</name>
</gene>
<feature type="non-terminal residue" evidence="2">
    <location>
        <position position="56"/>
    </location>
</feature>